<comment type="catalytic activity">
    <reaction evidence="9 10">
        <text>L-glutamine + H2O = L-glutamate + NH4(+)</text>
        <dbReference type="Rhea" id="RHEA:15889"/>
        <dbReference type="ChEBI" id="CHEBI:15377"/>
        <dbReference type="ChEBI" id="CHEBI:28938"/>
        <dbReference type="ChEBI" id="CHEBI:29985"/>
        <dbReference type="ChEBI" id="CHEBI:58359"/>
        <dbReference type="EC" id="3.5.1.2"/>
    </reaction>
</comment>
<keyword evidence="7 10" id="KW-0456">Lyase</keyword>
<evidence type="ECO:0000313" key="13">
    <source>
        <dbReference type="EMBL" id="RHX90870.1"/>
    </source>
</evidence>
<feature type="active site" evidence="10 11">
    <location>
        <position position="199"/>
    </location>
</feature>
<keyword evidence="5 10" id="KW-0315">Glutamine amidotransferase</keyword>
<evidence type="ECO:0000256" key="8">
    <source>
        <dbReference type="ARBA" id="ARBA00047838"/>
    </source>
</evidence>
<dbReference type="InterPro" id="IPR010139">
    <property type="entry name" value="Imidazole-glycPsynth_HisH"/>
</dbReference>
<evidence type="ECO:0000256" key="2">
    <source>
        <dbReference type="ARBA" id="ARBA00011152"/>
    </source>
</evidence>
<evidence type="ECO:0000313" key="14">
    <source>
        <dbReference type="Proteomes" id="UP000265798"/>
    </source>
</evidence>
<dbReference type="InterPro" id="IPR017926">
    <property type="entry name" value="GATASE"/>
</dbReference>
<dbReference type="Pfam" id="PF00117">
    <property type="entry name" value="GATase"/>
    <property type="match status" value="1"/>
</dbReference>
<evidence type="ECO:0000256" key="6">
    <source>
        <dbReference type="ARBA" id="ARBA00023102"/>
    </source>
</evidence>
<dbReference type="GO" id="GO:0000105">
    <property type="term" value="P:L-histidine biosynthetic process"/>
    <property type="evidence" value="ECO:0007669"/>
    <property type="project" value="UniProtKB-UniRule"/>
</dbReference>
<dbReference type="AlphaFoldDB" id="A0A396ZCN9"/>
<dbReference type="GO" id="GO:0004359">
    <property type="term" value="F:glutaminase activity"/>
    <property type="evidence" value="ECO:0007669"/>
    <property type="project" value="UniProtKB-EC"/>
</dbReference>
<proteinExistence type="inferred from homology"/>
<evidence type="ECO:0000256" key="7">
    <source>
        <dbReference type="ARBA" id="ARBA00023239"/>
    </source>
</evidence>
<sequence>MKIPDVSVIDYGVGNLLSVCRAFEYFGAKVEATSDPEIILSSPHVVLPGVGAFADGMNELERQGLVPIVKKVASNGTPLLGICLGMQMLLEESEEFGITAGLGLVAGKVVPVPDKTIDGKMQKIPHIGWNELKFDIDSDNEKPNLLKNVQPGDSVYFVHSFMAMPQDLTNIVAHCNYGGRTVTAVIRNKNVHGCQFHPEKSGAVGLNILRGFLTL</sequence>
<keyword evidence="10" id="KW-0963">Cytoplasm</keyword>
<feature type="domain" description="Glutamine amidotransferase" evidence="12">
    <location>
        <begin position="8"/>
        <end position="204"/>
    </location>
</feature>
<dbReference type="SUPFAM" id="SSF52317">
    <property type="entry name" value="Class I glutamine amidotransferase-like"/>
    <property type="match status" value="1"/>
</dbReference>
<dbReference type="PROSITE" id="PS51273">
    <property type="entry name" value="GATASE_TYPE_1"/>
    <property type="match status" value="1"/>
</dbReference>
<comment type="subunit">
    <text evidence="2 10">Heterodimer of HisH and HisF.</text>
</comment>
<dbReference type="CDD" id="cd01748">
    <property type="entry name" value="GATase1_IGP_Synthase"/>
    <property type="match status" value="1"/>
</dbReference>
<evidence type="ECO:0000256" key="10">
    <source>
        <dbReference type="HAMAP-Rule" id="MF_00278"/>
    </source>
</evidence>
<dbReference type="EC" id="3.5.1.2" evidence="10"/>
<comment type="catalytic activity">
    <reaction evidence="8 10">
        <text>5-[(5-phospho-1-deoxy-D-ribulos-1-ylimino)methylamino]-1-(5-phospho-beta-D-ribosyl)imidazole-4-carboxamide + L-glutamine = D-erythro-1-(imidazol-4-yl)glycerol 3-phosphate + 5-amino-1-(5-phospho-beta-D-ribosyl)imidazole-4-carboxamide + L-glutamate + H(+)</text>
        <dbReference type="Rhea" id="RHEA:24793"/>
        <dbReference type="ChEBI" id="CHEBI:15378"/>
        <dbReference type="ChEBI" id="CHEBI:29985"/>
        <dbReference type="ChEBI" id="CHEBI:58278"/>
        <dbReference type="ChEBI" id="CHEBI:58359"/>
        <dbReference type="ChEBI" id="CHEBI:58475"/>
        <dbReference type="ChEBI" id="CHEBI:58525"/>
        <dbReference type="EC" id="4.3.2.10"/>
    </reaction>
</comment>
<evidence type="ECO:0000256" key="5">
    <source>
        <dbReference type="ARBA" id="ARBA00022962"/>
    </source>
</evidence>
<gene>
    <name evidence="10" type="primary">hisH</name>
    <name evidence="13" type="ORF">DLM75_10920</name>
</gene>
<comment type="caution">
    <text evidence="13">The sequence shown here is derived from an EMBL/GenBank/DDBJ whole genome shotgun (WGS) entry which is preliminary data.</text>
</comment>
<evidence type="ECO:0000256" key="4">
    <source>
        <dbReference type="ARBA" id="ARBA00022801"/>
    </source>
</evidence>
<dbReference type="Proteomes" id="UP000265798">
    <property type="component" value="Unassembled WGS sequence"/>
</dbReference>
<dbReference type="PIRSF" id="PIRSF000495">
    <property type="entry name" value="Amidotransf_hisH"/>
    <property type="match status" value="1"/>
</dbReference>
<keyword evidence="4 10" id="KW-0378">Hydrolase</keyword>
<dbReference type="PANTHER" id="PTHR42701">
    <property type="entry name" value="IMIDAZOLE GLYCEROL PHOSPHATE SYNTHASE SUBUNIT HISH"/>
    <property type="match status" value="1"/>
</dbReference>
<dbReference type="OrthoDB" id="9807137at2"/>
<dbReference type="HAMAP" id="MF_00278">
    <property type="entry name" value="HisH"/>
    <property type="match status" value="1"/>
</dbReference>
<evidence type="ECO:0000256" key="11">
    <source>
        <dbReference type="PIRSR" id="PIRSR000495-1"/>
    </source>
</evidence>
<evidence type="ECO:0000256" key="9">
    <source>
        <dbReference type="ARBA" id="ARBA00049534"/>
    </source>
</evidence>
<dbReference type="GO" id="GO:0005737">
    <property type="term" value="C:cytoplasm"/>
    <property type="evidence" value="ECO:0007669"/>
    <property type="project" value="UniProtKB-SubCell"/>
</dbReference>
<keyword evidence="6 10" id="KW-0368">Histidine biosynthesis</keyword>
<feature type="active site" evidence="10 11">
    <location>
        <position position="197"/>
    </location>
</feature>
<dbReference type="EC" id="4.3.2.10" evidence="10"/>
<dbReference type="InterPro" id="IPR029062">
    <property type="entry name" value="Class_I_gatase-like"/>
</dbReference>
<dbReference type="UniPathway" id="UPA00031">
    <property type="reaction ID" value="UER00010"/>
</dbReference>
<evidence type="ECO:0000259" key="12">
    <source>
        <dbReference type="Pfam" id="PF00117"/>
    </source>
</evidence>
<evidence type="ECO:0000256" key="1">
    <source>
        <dbReference type="ARBA" id="ARBA00005091"/>
    </source>
</evidence>
<accession>A0A396ZCN9</accession>
<reference evidence="14" key="1">
    <citation type="submission" date="2018-05" db="EMBL/GenBank/DDBJ databases">
        <title>Leptospira yasudae sp. nov. and Leptospira stimsonii sp. nov., two pathogenic species of the genus Leptospira isolated from environmental sources.</title>
        <authorList>
            <person name="Casanovas-Massana A."/>
            <person name="Hamond C."/>
            <person name="Santos L.A."/>
            <person name="Hacker K.P."/>
            <person name="Balassiano I."/>
            <person name="Medeiros M.A."/>
            <person name="Reis M.G."/>
            <person name="Ko A.I."/>
            <person name="Wunder E.A."/>
        </authorList>
    </citation>
    <scope>NUCLEOTIDE SEQUENCE [LARGE SCALE GENOMIC DNA]</scope>
    <source>
        <strain evidence="14">Yale</strain>
    </source>
</reference>
<dbReference type="EMBL" id="QHCT01000002">
    <property type="protein sequence ID" value="RHX90870.1"/>
    <property type="molecule type" value="Genomic_DNA"/>
</dbReference>
<dbReference type="Gene3D" id="3.40.50.880">
    <property type="match status" value="1"/>
</dbReference>
<keyword evidence="3 10" id="KW-0028">Amino-acid biosynthesis</keyword>
<dbReference type="GO" id="GO:0016829">
    <property type="term" value="F:lyase activity"/>
    <property type="evidence" value="ECO:0007669"/>
    <property type="project" value="UniProtKB-KW"/>
</dbReference>
<comment type="subcellular location">
    <subcellularLocation>
        <location evidence="10">Cytoplasm</location>
    </subcellularLocation>
</comment>
<comment type="function">
    <text evidence="10">IGPS catalyzes the conversion of PRFAR and glutamine to IGP, AICAR and glutamate. The HisH subunit catalyzes the hydrolysis of glutamine to glutamate and ammonia as part of the synthesis of IGP and AICAR. The resulting ammonia molecule is channeled to the active site of HisF.</text>
</comment>
<dbReference type="GO" id="GO:0000107">
    <property type="term" value="F:imidazoleglycerol-phosphate synthase activity"/>
    <property type="evidence" value="ECO:0007669"/>
    <property type="project" value="UniProtKB-UniRule"/>
</dbReference>
<comment type="pathway">
    <text evidence="1 10">Amino-acid biosynthesis; L-histidine biosynthesis; L-histidine from 5-phospho-alpha-D-ribose 1-diphosphate: step 5/9.</text>
</comment>
<name>A0A396ZCN9_9LEPT</name>
<organism evidence="13 14">
    <name type="scientific">Leptospira stimsonii</name>
    <dbReference type="NCBI Taxonomy" id="2202203"/>
    <lineage>
        <taxon>Bacteria</taxon>
        <taxon>Pseudomonadati</taxon>
        <taxon>Spirochaetota</taxon>
        <taxon>Spirochaetia</taxon>
        <taxon>Leptospirales</taxon>
        <taxon>Leptospiraceae</taxon>
        <taxon>Leptospira</taxon>
    </lineage>
</organism>
<feature type="active site" description="Nucleophile" evidence="10 11">
    <location>
        <position position="83"/>
    </location>
</feature>
<dbReference type="PANTHER" id="PTHR42701:SF1">
    <property type="entry name" value="IMIDAZOLE GLYCEROL PHOSPHATE SYNTHASE SUBUNIT HISH"/>
    <property type="match status" value="1"/>
</dbReference>
<protein>
    <recommendedName>
        <fullName evidence="10">Imidazole glycerol phosphate synthase subunit HisH</fullName>
        <ecNumber evidence="10">4.3.2.10</ecNumber>
    </recommendedName>
    <alternativeName>
        <fullName evidence="10">IGP synthase glutaminase subunit</fullName>
        <ecNumber evidence="10">3.5.1.2</ecNumber>
    </alternativeName>
    <alternativeName>
        <fullName evidence="10">IGP synthase subunit HisH</fullName>
    </alternativeName>
    <alternativeName>
        <fullName evidence="10">ImGP synthase subunit HisH</fullName>
        <shortName evidence="10">IGPS subunit HisH</shortName>
    </alternativeName>
</protein>
<evidence type="ECO:0000256" key="3">
    <source>
        <dbReference type="ARBA" id="ARBA00022605"/>
    </source>
</evidence>
<dbReference type="NCBIfam" id="TIGR01855">
    <property type="entry name" value="IMP_synth_hisH"/>
    <property type="match status" value="1"/>
</dbReference>
<dbReference type="RefSeq" id="WP_118968512.1">
    <property type="nucleotide sequence ID" value="NZ_QHCT01000002.1"/>
</dbReference>